<feature type="compositionally biased region" description="Gly residues" evidence="1">
    <location>
        <begin position="514"/>
        <end position="523"/>
    </location>
</feature>
<dbReference type="Gene3D" id="1.10.238.10">
    <property type="entry name" value="EF-hand"/>
    <property type="match status" value="1"/>
</dbReference>
<dbReference type="AlphaFoldDB" id="A0AAW3CA24"/>
<evidence type="ECO:0000256" key="1">
    <source>
        <dbReference type="SAM" id="MobiDB-lite"/>
    </source>
</evidence>
<feature type="region of interest" description="Disordered" evidence="1">
    <location>
        <begin position="492"/>
        <end position="530"/>
    </location>
</feature>
<gene>
    <name evidence="2" type="ORF">Q4I28_000537</name>
</gene>
<proteinExistence type="predicted"/>
<dbReference type="Proteomes" id="UP001501274">
    <property type="component" value="Unassembled WGS sequence"/>
</dbReference>
<organism evidence="2 3">
    <name type="scientific">Leishmania naiffi</name>
    <dbReference type="NCBI Taxonomy" id="5678"/>
    <lineage>
        <taxon>Eukaryota</taxon>
        <taxon>Discoba</taxon>
        <taxon>Euglenozoa</taxon>
        <taxon>Kinetoplastea</taxon>
        <taxon>Metakinetoplastina</taxon>
        <taxon>Trypanosomatida</taxon>
        <taxon>Trypanosomatidae</taxon>
        <taxon>Leishmaniinae</taxon>
        <taxon>Leishmania</taxon>
        <taxon>Leishmania naiffi species complex</taxon>
    </lineage>
</organism>
<protein>
    <recommendedName>
        <fullName evidence="4">EF-hand domain-containing protein</fullName>
    </recommendedName>
</protein>
<sequence length="623" mass="65094">MASVAPTDPRSGAAAAGVGIATTTTLTSPAKLSSVVFVPKTGSALAHGTAANYGFHDTPTTTISNGGGTGAITNEQSKMLARVLTKLPDLDLGEMSRVKSCFSAVLGEGRENIVNGLELRLVLGELGLYPSEAELNFILRAYRDRVNLVTLTQYLRLYKKEFWINRTAAAAAAAAIASGANARQMASQSIALHSYKPFSGSQPMAAARAGAFSGGGGGDEDTLKAFVALGGGEDGGGEIPASTLRDAIRGFGLTVDIDSMIRTVDVHHSGMLDYVDFCILWSQPASTTSEPGDAGSVGLSAGEALLRESADDTGPGTDRRRSSFTSVMSDTHRRLLSFLVSTPRRSSLAAGALRRRSQMPTQLHEQSSLSPRAHCGSLGGTRFPQSTNSRGTTAAHGRWASGVGNGYGAGDATACHPVAAPPPMPITDEEHMLLVEMYLFPEQYDNTARRVLHFAAAGGGGSSAPGAARAGSVTGGEAMPYSGAFYQKHLSRLATSAARSRSRSRSRSRRPARGHGGGGGAADGGNTLATDFFSPKNNNVYLPPSPMILSMRNSTAHRNRLKRLEEQKRAGQGRSPAGAAATQQQRKQHLQRSLAAAAPRCGDDGLGDLESQTPSPLPKSSTW</sequence>
<accession>A0AAW3CA24</accession>
<feature type="compositionally biased region" description="Polar residues" evidence="1">
    <location>
        <begin position="610"/>
        <end position="623"/>
    </location>
</feature>
<evidence type="ECO:0000313" key="2">
    <source>
        <dbReference type="EMBL" id="KAL0530713.1"/>
    </source>
</evidence>
<feature type="region of interest" description="Disordered" evidence="1">
    <location>
        <begin position="349"/>
        <end position="397"/>
    </location>
</feature>
<name>A0AAW3CA24_9TRYP</name>
<reference evidence="2 3" key="1">
    <citation type="submission" date="2024-02" db="EMBL/GenBank/DDBJ databases">
        <title>FIRST GENOME SEQUENCES OF Leishmania (Viannia) shawi, Leishmania (Viannia) lindenbergi AND Leishmania (Viannia) utingensis.</title>
        <authorList>
            <person name="Resadore F."/>
            <person name="Custodio M.G.F."/>
            <person name="Boite M.C."/>
            <person name="Cupolillo E."/>
            <person name="Ferreira G.E.M."/>
        </authorList>
    </citation>
    <scope>NUCLEOTIDE SEQUENCE [LARGE SCALE GENOMIC DNA]</scope>
    <source>
        <strain evidence="2 3">MDAS/BR/1979/M5533</strain>
    </source>
</reference>
<feature type="compositionally biased region" description="Polar residues" evidence="1">
    <location>
        <begin position="383"/>
        <end position="392"/>
    </location>
</feature>
<feature type="region of interest" description="Disordered" evidence="1">
    <location>
        <begin position="566"/>
        <end position="623"/>
    </location>
</feature>
<comment type="caution">
    <text evidence="2">The sequence shown here is derived from an EMBL/GenBank/DDBJ whole genome shotgun (WGS) entry which is preliminary data.</text>
</comment>
<dbReference type="InterPro" id="IPR011992">
    <property type="entry name" value="EF-hand-dom_pair"/>
</dbReference>
<keyword evidence="3" id="KW-1185">Reference proteome</keyword>
<feature type="compositionally biased region" description="Polar residues" evidence="1">
    <location>
        <begin position="358"/>
        <end position="370"/>
    </location>
</feature>
<dbReference type="EMBL" id="JBAMZN010000002">
    <property type="protein sequence ID" value="KAL0530713.1"/>
    <property type="molecule type" value="Genomic_DNA"/>
</dbReference>
<feature type="region of interest" description="Disordered" evidence="1">
    <location>
        <begin position="307"/>
        <end position="326"/>
    </location>
</feature>
<evidence type="ECO:0008006" key="4">
    <source>
        <dbReference type="Google" id="ProtNLM"/>
    </source>
</evidence>
<dbReference type="SUPFAM" id="SSF47473">
    <property type="entry name" value="EF-hand"/>
    <property type="match status" value="1"/>
</dbReference>
<feature type="compositionally biased region" description="Basic residues" evidence="1">
    <location>
        <begin position="500"/>
        <end position="513"/>
    </location>
</feature>
<evidence type="ECO:0000313" key="3">
    <source>
        <dbReference type="Proteomes" id="UP001501274"/>
    </source>
</evidence>